<organism evidence="1 2">
    <name type="scientific">Paenibacillus antibioticophila</name>
    <dbReference type="NCBI Taxonomy" id="1274374"/>
    <lineage>
        <taxon>Bacteria</taxon>
        <taxon>Bacillati</taxon>
        <taxon>Bacillota</taxon>
        <taxon>Bacilli</taxon>
        <taxon>Bacillales</taxon>
        <taxon>Paenibacillaceae</taxon>
        <taxon>Paenibacillus</taxon>
    </lineage>
</organism>
<proteinExistence type="predicted"/>
<evidence type="ECO:0000313" key="2">
    <source>
        <dbReference type="Proteomes" id="UP000681162"/>
    </source>
</evidence>
<accession>A0A920CDT7</accession>
<protein>
    <submittedName>
        <fullName evidence="1">Uncharacterized protein</fullName>
    </submittedName>
</protein>
<keyword evidence="2" id="KW-1185">Reference proteome</keyword>
<dbReference type="EMBL" id="BORR01000003">
    <property type="protein sequence ID" value="GIO36221.1"/>
    <property type="molecule type" value="Genomic_DNA"/>
</dbReference>
<gene>
    <name evidence="1" type="ORF">J41TS12_10820</name>
</gene>
<evidence type="ECO:0000313" key="1">
    <source>
        <dbReference type="EMBL" id="GIO36221.1"/>
    </source>
</evidence>
<reference evidence="1 2" key="1">
    <citation type="submission" date="2021-03" db="EMBL/GenBank/DDBJ databases">
        <title>Antimicrobial resistance genes in bacteria isolated from Japanese honey, and their potential for conferring macrolide and lincosamide resistance in the American foulbrood pathogen Paenibacillus larvae.</title>
        <authorList>
            <person name="Okamoto M."/>
            <person name="Kumagai M."/>
            <person name="Kanamori H."/>
            <person name="Takamatsu D."/>
        </authorList>
    </citation>
    <scope>NUCLEOTIDE SEQUENCE [LARGE SCALE GENOMIC DNA]</scope>
    <source>
        <strain evidence="1 2">J41TS12</strain>
    </source>
</reference>
<comment type="caution">
    <text evidence="1">The sequence shown here is derived from an EMBL/GenBank/DDBJ whole genome shotgun (WGS) entry which is preliminary data.</text>
</comment>
<dbReference type="AlphaFoldDB" id="A0A920CDT7"/>
<name>A0A920CDT7_9BACL</name>
<dbReference type="Proteomes" id="UP000681162">
    <property type="component" value="Unassembled WGS sequence"/>
</dbReference>
<sequence length="60" mass="6683">MKLGEVRQFRYTAEDGITSALGTVISTNRVTMDGHKVVDVRFNDGTTRKYSLVHLKAIAN</sequence>